<feature type="region of interest" description="Disordered" evidence="8">
    <location>
        <begin position="887"/>
        <end position="927"/>
    </location>
</feature>
<dbReference type="Proteomes" id="UP000073492">
    <property type="component" value="Unassembled WGS sequence"/>
</dbReference>
<dbReference type="InterPro" id="IPR046341">
    <property type="entry name" value="SET_dom_sf"/>
</dbReference>
<dbReference type="SMART" id="SM00570">
    <property type="entry name" value="AWS"/>
    <property type="match status" value="1"/>
</dbReference>
<evidence type="ECO:0000313" key="13">
    <source>
        <dbReference type="Proteomes" id="UP000073492"/>
    </source>
</evidence>
<evidence type="ECO:0000259" key="9">
    <source>
        <dbReference type="PROSITE" id="PS50280"/>
    </source>
</evidence>
<dbReference type="Gene3D" id="2.170.270.10">
    <property type="entry name" value="SET domain"/>
    <property type="match status" value="1"/>
</dbReference>
<feature type="compositionally biased region" description="Basic residues" evidence="8">
    <location>
        <begin position="229"/>
        <end position="241"/>
    </location>
</feature>
<feature type="region of interest" description="Disordered" evidence="8">
    <location>
        <begin position="347"/>
        <end position="386"/>
    </location>
</feature>
<dbReference type="GO" id="GO:0032259">
    <property type="term" value="P:methylation"/>
    <property type="evidence" value="ECO:0007669"/>
    <property type="project" value="UniProtKB-KW"/>
</dbReference>
<reference evidence="12 13" key="1">
    <citation type="submission" date="2015-07" db="EMBL/GenBank/DDBJ databases">
        <title>Comparative genomics of the Sigatoka disease complex on banana suggests a link between parallel evolutionary changes in Pseudocercospora fijiensis and Pseudocercospora eumusae and increased virulence on the banana host.</title>
        <authorList>
            <person name="Chang T.-C."/>
            <person name="Salvucci A."/>
            <person name="Crous P.W."/>
            <person name="Stergiopoulos I."/>
        </authorList>
    </citation>
    <scope>NUCLEOTIDE SEQUENCE [LARGE SCALE GENOMIC DNA]</scope>
    <source>
        <strain evidence="12 13">CBS 116634</strain>
    </source>
</reference>
<evidence type="ECO:0000256" key="5">
    <source>
        <dbReference type="ARBA" id="ARBA00022679"/>
    </source>
</evidence>
<keyword evidence="7" id="KW-0539">Nucleus</keyword>
<name>A0A139HV42_9PEZI</name>
<dbReference type="Pfam" id="PF00856">
    <property type="entry name" value="SET"/>
    <property type="match status" value="1"/>
</dbReference>
<gene>
    <name evidence="12" type="ORF">AC579_2621</name>
</gene>
<comment type="subcellular location">
    <subcellularLocation>
        <location evidence="2">Chromosome</location>
    </subcellularLocation>
    <subcellularLocation>
        <location evidence="1">Nucleus</location>
    </subcellularLocation>
</comment>
<dbReference type="InterPro" id="IPR001214">
    <property type="entry name" value="SET_dom"/>
</dbReference>
<dbReference type="PANTHER" id="PTHR22884">
    <property type="entry name" value="SET DOMAIN PROTEINS"/>
    <property type="match status" value="1"/>
</dbReference>
<dbReference type="PROSITE" id="PS50280">
    <property type="entry name" value="SET"/>
    <property type="match status" value="1"/>
</dbReference>
<dbReference type="SMART" id="SM00508">
    <property type="entry name" value="PostSET"/>
    <property type="match status" value="1"/>
</dbReference>
<comment type="caution">
    <text evidence="12">The sequence shown here is derived from an EMBL/GenBank/DDBJ whole genome shotgun (WGS) entry which is preliminary data.</text>
</comment>
<feature type="region of interest" description="Disordered" evidence="8">
    <location>
        <begin position="181"/>
        <end position="279"/>
    </location>
</feature>
<keyword evidence="4" id="KW-0489">Methyltransferase</keyword>
<evidence type="ECO:0000256" key="8">
    <source>
        <dbReference type="SAM" id="MobiDB-lite"/>
    </source>
</evidence>
<keyword evidence="3" id="KW-0158">Chromosome</keyword>
<organism evidence="12 13">
    <name type="scientific">Pseudocercospora musae</name>
    <dbReference type="NCBI Taxonomy" id="113226"/>
    <lineage>
        <taxon>Eukaryota</taxon>
        <taxon>Fungi</taxon>
        <taxon>Dikarya</taxon>
        <taxon>Ascomycota</taxon>
        <taxon>Pezizomycotina</taxon>
        <taxon>Dothideomycetes</taxon>
        <taxon>Dothideomycetidae</taxon>
        <taxon>Mycosphaerellales</taxon>
        <taxon>Mycosphaerellaceae</taxon>
        <taxon>Pseudocercospora</taxon>
    </lineage>
</organism>
<dbReference type="SUPFAM" id="SSF82199">
    <property type="entry name" value="SET domain"/>
    <property type="match status" value="1"/>
</dbReference>
<dbReference type="InterPro" id="IPR003616">
    <property type="entry name" value="Post-SET_dom"/>
</dbReference>
<proteinExistence type="predicted"/>
<dbReference type="OrthoDB" id="422362at2759"/>
<dbReference type="GO" id="GO:0005634">
    <property type="term" value="C:nucleus"/>
    <property type="evidence" value="ECO:0007669"/>
    <property type="project" value="UniProtKB-SubCell"/>
</dbReference>
<evidence type="ECO:0000256" key="1">
    <source>
        <dbReference type="ARBA" id="ARBA00004123"/>
    </source>
</evidence>
<evidence type="ECO:0000256" key="6">
    <source>
        <dbReference type="ARBA" id="ARBA00022691"/>
    </source>
</evidence>
<evidence type="ECO:0000256" key="2">
    <source>
        <dbReference type="ARBA" id="ARBA00004286"/>
    </source>
</evidence>
<feature type="compositionally biased region" description="Basic and acidic residues" evidence="8">
    <location>
        <begin position="674"/>
        <end position="695"/>
    </location>
</feature>
<evidence type="ECO:0008006" key="14">
    <source>
        <dbReference type="Google" id="ProtNLM"/>
    </source>
</evidence>
<evidence type="ECO:0000313" key="12">
    <source>
        <dbReference type="EMBL" id="KXT06222.1"/>
    </source>
</evidence>
<dbReference type="Pfam" id="PF17907">
    <property type="entry name" value="AWS"/>
    <property type="match status" value="1"/>
</dbReference>
<dbReference type="EMBL" id="LFZO01000556">
    <property type="protein sequence ID" value="KXT06222.1"/>
    <property type="molecule type" value="Genomic_DNA"/>
</dbReference>
<feature type="domain" description="Post-SET" evidence="10">
    <location>
        <begin position="636"/>
        <end position="652"/>
    </location>
</feature>
<feature type="domain" description="AWS" evidence="11">
    <location>
        <begin position="449"/>
        <end position="502"/>
    </location>
</feature>
<keyword evidence="6" id="KW-0949">S-adenosyl-L-methionine</keyword>
<feature type="compositionally biased region" description="Low complexity" evidence="8">
    <location>
        <begin position="888"/>
        <end position="902"/>
    </location>
</feature>
<evidence type="ECO:0000259" key="11">
    <source>
        <dbReference type="PROSITE" id="PS51215"/>
    </source>
</evidence>
<feature type="region of interest" description="Disordered" evidence="8">
    <location>
        <begin position="117"/>
        <end position="167"/>
    </location>
</feature>
<feature type="compositionally biased region" description="Basic and acidic residues" evidence="8">
    <location>
        <begin position="706"/>
        <end position="728"/>
    </location>
</feature>
<evidence type="ECO:0000256" key="3">
    <source>
        <dbReference type="ARBA" id="ARBA00022454"/>
    </source>
</evidence>
<feature type="compositionally biased region" description="Polar residues" evidence="8">
    <location>
        <begin position="184"/>
        <end position="198"/>
    </location>
</feature>
<evidence type="ECO:0000256" key="7">
    <source>
        <dbReference type="ARBA" id="ARBA00023242"/>
    </source>
</evidence>
<evidence type="ECO:0000259" key="10">
    <source>
        <dbReference type="PROSITE" id="PS50868"/>
    </source>
</evidence>
<dbReference type="SMART" id="SM00317">
    <property type="entry name" value="SET"/>
    <property type="match status" value="1"/>
</dbReference>
<dbReference type="STRING" id="113226.A0A139HV42"/>
<dbReference type="PROSITE" id="PS50868">
    <property type="entry name" value="POST_SET"/>
    <property type="match status" value="1"/>
</dbReference>
<keyword evidence="13" id="KW-1185">Reference proteome</keyword>
<accession>A0A139HV42</accession>
<dbReference type="InterPro" id="IPR050777">
    <property type="entry name" value="SET2_Histone-Lys_MeTrsfase"/>
</dbReference>
<protein>
    <recommendedName>
        <fullName evidence="14">Histone-lysine N-methyltransferase</fullName>
    </recommendedName>
</protein>
<dbReference type="InterPro" id="IPR006560">
    <property type="entry name" value="AWS_dom"/>
</dbReference>
<feature type="compositionally biased region" description="Acidic residues" evidence="8">
    <location>
        <begin position="202"/>
        <end position="215"/>
    </location>
</feature>
<dbReference type="AlphaFoldDB" id="A0A139HV42"/>
<evidence type="ECO:0000256" key="4">
    <source>
        <dbReference type="ARBA" id="ARBA00022603"/>
    </source>
</evidence>
<dbReference type="PROSITE" id="PS51215">
    <property type="entry name" value="AWS"/>
    <property type="match status" value="1"/>
</dbReference>
<feature type="compositionally biased region" description="Polar residues" evidence="8">
    <location>
        <begin position="117"/>
        <end position="156"/>
    </location>
</feature>
<dbReference type="GO" id="GO:0005694">
    <property type="term" value="C:chromosome"/>
    <property type="evidence" value="ECO:0007669"/>
    <property type="project" value="UniProtKB-SubCell"/>
</dbReference>
<feature type="domain" description="SET" evidence="9">
    <location>
        <begin position="513"/>
        <end position="629"/>
    </location>
</feature>
<keyword evidence="5" id="KW-0808">Transferase</keyword>
<dbReference type="GO" id="GO:0042054">
    <property type="term" value="F:histone methyltransferase activity"/>
    <property type="evidence" value="ECO:0007669"/>
    <property type="project" value="InterPro"/>
</dbReference>
<sequence length="952" mass="104320">MQFTFRCPTFLSLPTSTSTSTYLHRRRRRQHPSPLGIFIRWAISISAEASPLSVPRVDPSASVSQLSVPTANTCPIGTDHPFAQPMALQRNSLTPTASSDSSALSNIEVAAAAMDVDSSSEQVAASTPPTSVSDTHSTRSNKPGDEGTTSQQQSPGRRSKRARPSVNYNVVEQFNAIQAEASRGTRNASGLSGRTLVNRSEIDEEHDEEDEDEEEVLHGSPKAKSPGKLQRRPSMKERVKKMASSAKSVLGKRTRDAVHAGKRKLGRVEESQSPQQKKLLKELDMGTGNVWDEMDLDVDVPLPPVKRTKISKAPLQEIAQPAVAGPMQKTSTGKKVKKWQPHGLYAGQALDFDPNMPASKKLQKKRPESSGSGAPANDGNAKPKHKSTLGFHLPMYGYLDEEKTRSFRIPYDVYAPYGKHTEKPKDWHKVNKNRLVGDAKELWAKTEKMASSLCVCAQPLPGDDELGCGDGCLNRIMQYECDATNCPLPPELCSNRPFAEITARTKKGGAYDVGVEVVKTEKRGHGIRAARSFRPQQVIMEYTGEIITEEECQRRMREVYKDKSCYYLMELERNLVIDGTKGSMARFINHSCEPNCEVRMMKVNGTPRMAIFAGDSGIMTGEELTYDYNFDNFGETRQPCYCGAANCRGYLGKRLNADQVKKLQKEEAEKQRMAAEEAAKAAKKARAEKAKKDSRGAGWQGWVAVDDPKVKEQLREAKRQKEEAEKNSARAQRLANRGTGRRGSLPGSSKPEPSRVEKKKASPNRRRTVANAEQLFHPATAPAEAIEDESDEDVKVAFAKAASSRPTSSRRPVHRRTTSTGSKFTEDLDLEDRPASRSSARTGITKKTTVSLDIQRDIIMEGVSTGEPVGEEDISVSRKSFADELSNAGGASLSKVSSKAALNGEASKGEKAPPAKKQKVEAGGSIRSKVAAAVRSTGKTLRQSTLSFVKLG</sequence>
<feature type="region of interest" description="Disordered" evidence="8">
    <location>
        <begin position="674"/>
        <end position="844"/>
    </location>
</feature>